<evidence type="ECO:0000313" key="9">
    <source>
        <dbReference type="Proteomes" id="UP000064844"/>
    </source>
</evidence>
<dbReference type="EC" id="2.1.1.107" evidence="1"/>
<evidence type="ECO:0000259" key="6">
    <source>
        <dbReference type="Pfam" id="PF00590"/>
    </source>
</evidence>
<protein>
    <recommendedName>
        <fullName evidence="1">uroporphyrinogen-III C-methyltransferase</fullName>
        <ecNumber evidence="1">2.1.1.107</ecNumber>
    </recommendedName>
</protein>
<keyword evidence="3 8" id="KW-0808">Transferase</keyword>
<evidence type="ECO:0000256" key="2">
    <source>
        <dbReference type="ARBA" id="ARBA00022603"/>
    </source>
</evidence>
<dbReference type="FunFam" id="3.40.1010.10:FF:000001">
    <property type="entry name" value="Siroheme synthase"/>
    <property type="match status" value="1"/>
</dbReference>
<dbReference type="CDD" id="cd06578">
    <property type="entry name" value="HemD"/>
    <property type="match status" value="1"/>
</dbReference>
<evidence type="ECO:0000256" key="3">
    <source>
        <dbReference type="ARBA" id="ARBA00022679"/>
    </source>
</evidence>
<dbReference type="Pfam" id="PF00590">
    <property type="entry name" value="TP_methylase"/>
    <property type="match status" value="1"/>
</dbReference>
<dbReference type="PROSITE" id="PS00839">
    <property type="entry name" value="SUMT_1"/>
    <property type="match status" value="1"/>
</dbReference>
<evidence type="ECO:0000256" key="1">
    <source>
        <dbReference type="ARBA" id="ARBA00012162"/>
    </source>
</evidence>
<organism evidence="8 9">
    <name type="scientific">Intestinimonas butyriciproducens</name>
    <dbReference type="NCBI Taxonomy" id="1297617"/>
    <lineage>
        <taxon>Bacteria</taxon>
        <taxon>Bacillati</taxon>
        <taxon>Bacillota</taxon>
        <taxon>Clostridia</taxon>
        <taxon>Eubacteriales</taxon>
        <taxon>Intestinimonas</taxon>
    </lineage>
</organism>
<dbReference type="InterPro" id="IPR036108">
    <property type="entry name" value="4pyrrol_syn_uPrphyn_synt_sf"/>
</dbReference>
<dbReference type="InterPro" id="IPR000878">
    <property type="entry name" value="4pyrrol_Mease"/>
</dbReference>
<keyword evidence="4" id="KW-0949">S-adenosyl-L-methionine</keyword>
<dbReference type="Proteomes" id="UP000064844">
    <property type="component" value="Chromosome"/>
</dbReference>
<dbReference type="PANTHER" id="PTHR45790:SF3">
    <property type="entry name" value="S-ADENOSYL-L-METHIONINE-DEPENDENT UROPORPHYRINOGEN III METHYLTRANSFERASE, CHLOROPLASTIC"/>
    <property type="match status" value="1"/>
</dbReference>
<dbReference type="GO" id="GO:0032259">
    <property type="term" value="P:methylation"/>
    <property type="evidence" value="ECO:0007669"/>
    <property type="project" value="UniProtKB-KW"/>
</dbReference>
<dbReference type="InterPro" id="IPR006366">
    <property type="entry name" value="CobA/CysG_C"/>
</dbReference>
<dbReference type="InterPro" id="IPR050161">
    <property type="entry name" value="Siro_Cobalamin_biosynth"/>
</dbReference>
<dbReference type="KEGG" id="ibu:IB211_01529"/>
<keyword evidence="9" id="KW-1185">Reference proteome</keyword>
<dbReference type="Gene3D" id="3.40.1010.10">
    <property type="entry name" value="Cobalt-precorrin-4 Transmethylase, Domain 1"/>
    <property type="match status" value="1"/>
</dbReference>
<feature type="domain" description="Tetrapyrrole methylase" evidence="6">
    <location>
        <begin position="4"/>
        <end position="215"/>
    </location>
</feature>
<dbReference type="PATRIC" id="fig|1297617.4.peg.1569"/>
<dbReference type="GO" id="GO:0004851">
    <property type="term" value="F:uroporphyrin-III C-methyltransferase activity"/>
    <property type="evidence" value="ECO:0007669"/>
    <property type="project" value="UniProtKB-EC"/>
</dbReference>
<keyword evidence="8" id="KW-0456">Lyase</keyword>
<dbReference type="Gene3D" id="3.30.950.10">
    <property type="entry name" value="Methyltransferase, Cobalt-precorrin-4 Transmethylase, Domain 2"/>
    <property type="match status" value="1"/>
</dbReference>
<dbReference type="InterPro" id="IPR035996">
    <property type="entry name" value="4pyrrol_Methylase_sf"/>
</dbReference>
<dbReference type="AlphaFoldDB" id="A0A0S2W3L0"/>
<accession>A0A0S2W3L0</accession>
<dbReference type="PANTHER" id="PTHR45790">
    <property type="entry name" value="SIROHEME SYNTHASE-RELATED"/>
    <property type="match status" value="1"/>
</dbReference>
<dbReference type="NCBIfam" id="TIGR01469">
    <property type="entry name" value="cobA_cysG_Cterm"/>
    <property type="match status" value="1"/>
</dbReference>
<evidence type="ECO:0000259" key="7">
    <source>
        <dbReference type="Pfam" id="PF02602"/>
    </source>
</evidence>
<gene>
    <name evidence="8" type="ORF">IB211_01529</name>
</gene>
<keyword evidence="5" id="KW-0627">Porphyrin biosynthesis</keyword>
<dbReference type="GO" id="GO:0019354">
    <property type="term" value="P:siroheme biosynthetic process"/>
    <property type="evidence" value="ECO:0007669"/>
    <property type="project" value="InterPro"/>
</dbReference>
<evidence type="ECO:0000256" key="4">
    <source>
        <dbReference type="ARBA" id="ARBA00022691"/>
    </source>
</evidence>
<proteinExistence type="predicted"/>
<dbReference type="RefSeq" id="WP_058117645.1">
    <property type="nucleotide sequence ID" value="NZ_CP011307.1"/>
</dbReference>
<dbReference type="InterPro" id="IPR003043">
    <property type="entry name" value="Uropor_MeTrfase_CS"/>
</dbReference>
<dbReference type="GO" id="GO:0004852">
    <property type="term" value="F:uroporphyrinogen-III synthase activity"/>
    <property type="evidence" value="ECO:0007669"/>
    <property type="project" value="InterPro"/>
</dbReference>
<dbReference type="eggNOG" id="COG0007">
    <property type="taxonomic scope" value="Bacteria"/>
</dbReference>
<dbReference type="EMBL" id="CP011307">
    <property type="protein sequence ID" value="ALP93921.1"/>
    <property type="molecule type" value="Genomic_DNA"/>
</dbReference>
<dbReference type="eggNOG" id="COG1587">
    <property type="taxonomic scope" value="Bacteria"/>
</dbReference>
<reference evidence="8 9" key="1">
    <citation type="journal article" date="2015" name="Nat. Commun.">
        <title>Production of butyrate from lysine and the Amadori product fructoselysine by a human gut commensal.</title>
        <authorList>
            <person name="Bui T.P."/>
            <person name="Ritari J."/>
            <person name="Boeren S."/>
            <person name="de Waard P."/>
            <person name="Plugge C.M."/>
            <person name="de Vos W.M."/>
        </authorList>
    </citation>
    <scope>NUCLEOTIDE SEQUENCE [LARGE SCALE GENOMIC DNA]</scope>
    <source>
        <strain evidence="8 9">AF211</strain>
    </source>
</reference>
<keyword evidence="2 8" id="KW-0489">Methyltransferase</keyword>
<dbReference type="InterPro" id="IPR014777">
    <property type="entry name" value="4pyrrole_Mease_sub1"/>
</dbReference>
<dbReference type="CDD" id="cd11642">
    <property type="entry name" value="SUMT"/>
    <property type="match status" value="1"/>
</dbReference>
<dbReference type="SUPFAM" id="SSF69618">
    <property type="entry name" value="HemD-like"/>
    <property type="match status" value="1"/>
</dbReference>
<reference evidence="9" key="2">
    <citation type="submission" date="2015-04" db="EMBL/GenBank/DDBJ databases">
        <title>A butyrogenic pathway from the amino acid lysine in a human gut commensal.</title>
        <authorList>
            <person name="de Vos W.M."/>
            <person name="Bui N.T.P."/>
            <person name="Plugge C.M."/>
            <person name="Ritari J."/>
        </authorList>
    </citation>
    <scope>NUCLEOTIDE SEQUENCE [LARGE SCALE GENOMIC DNA]</scope>
    <source>
        <strain evidence="9">AF211</strain>
    </source>
</reference>
<evidence type="ECO:0000313" key="8">
    <source>
        <dbReference type="EMBL" id="ALP93921.1"/>
    </source>
</evidence>
<name>A0A0S2W3L0_9FIRM</name>
<dbReference type="Gene3D" id="3.40.50.10090">
    <property type="match status" value="2"/>
</dbReference>
<sequence length="501" mass="53687">MIGKVTLVGAGPGDPGLLTVKGREALLEAQVVVYDRLVSPAVLSLMPENAEKINVGKEASHHLVPQEQINRLLLNKALEGKRVVRLKGGDPFLFGRGGEELELLTEHGVSFEEVPGITSAIAVPAYGGIPVTHREFTSSLHIITGHARAGKPLEIDFEALVRTRGTLVFLMGVTSLPDICAGLLEAGMNADMPAAIVEQGTTPRQRRFNATVGTLAQTATEQAVTSPAISIVGPVCALAEKFDWFDALPLKGKKIVVTRPRERSGTLAGRLSKLGADVYEYPCIRTEPIIPCPEMEAALNRLGDYTHLVLTSPAGVEALWGMLEREGKDARALSGVTLAAIGPGTDRELRKHGLRADYIPAVYDAAHLGAGLAGMVSGRVLILRAELGSPALTEALERGKIPYDDIHCYTTAYESEHAAALRTLIREDKVDIVTFTSASTVRGFAHSVGEDLDFSRVLGACIGEQTAAEARWYGIRTRVAAQATMDALIDIIIKEGNETWN</sequence>
<dbReference type="FunFam" id="3.30.950.10:FF:000001">
    <property type="entry name" value="Siroheme synthase"/>
    <property type="match status" value="1"/>
</dbReference>
<dbReference type="NCBIfam" id="NF004790">
    <property type="entry name" value="PRK06136.1"/>
    <property type="match status" value="1"/>
</dbReference>
<feature type="domain" description="Tetrapyrrole biosynthesis uroporphyrinogen III synthase" evidence="7">
    <location>
        <begin position="267"/>
        <end position="489"/>
    </location>
</feature>
<evidence type="ECO:0000256" key="5">
    <source>
        <dbReference type="ARBA" id="ARBA00023244"/>
    </source>
</evidence>
<dbReference type="InterPro" id="IPR014776">
    <property type="entry name" value="4pyrrole_Mease_sub2"/>
</dbReference>
<dbReference type="Pfam" id="PF02602">
    <property type="entry name" value="HEM4"/>
    <property type="match status" value="1"/>
</dbReference>
<dbReference type="STRING" id="1297617.IB211_01529"/>
<dbReference type="SUPFAM" id="SSF53790">
    <property type="entry name" value="Tetrapyrrole methylase"/>
    <property type="match status" value="1"/>
</dbReference>
<dbReference type="InterPro" id="IPR003754">
    <property type="entry name" value="4pyrrol_synth_uPrphyn_synth"/>
</dbReference>